<name>A0ABD3QFH6_9STRA</name>
<dbReference type="EMBL" id="JALLPJ020000216">
    <property type="protein sequence ID" value="KAL3798496.1"/>
    <property type="molecule type" value="Genomic_DNA"/>
</dbReference>
<sequence length="416" mass="47476">MRVAILIAILILVSYELAFSPLSSLSVYTETTDEKLFKERPKKFIFYYAHAGFSNQLYALQRAMIIAYATRRTLVIPPLLPHIGSATHTKFGGRAGKNFKDANNIAIEDGKAVMNINSTEFTSWSEILDYDFITDFTGVHVMDVWEFMRTEFGGALLNFTTDIDEMPLVTSWMEFVDEFNTHFENETIALIGSAFALLDIDQAFKLFDEDAFERIRIASLCFLPSDKVLDLIRAAIIHVPKHYVGVHMRFGDMYHLSQCDETNAAEEYSKLISSIRGANITKGSAIYLGSKDGNAKNCFDEHSQFEFRVFSLHDITNPLPLEKKFGVYNISSEIPSLTDAMGAINLDKGTKYLLIDLMLVSLGHSYFFSRVSFRPKSSTFQEIIEQRHKFREQYMGLILNNSSDHHHLRKYGDVRY</sequence>
<feature type="signal peptide" evidence="1">
    <location>
        <begin position="1"/>
        <end position="18"/>
    </location>
</feature>
<comment type="caution">
    <text evidence="2">The sequence shown here is derived from an EMBL/GenBank/DDBJ whole genome shotgun (WGS) entry which is preliminary data.</text>
</comment>
<dbReference type="Proteomes" id="UP001530400">
    <property type="component" value="Unassembled WGS sequence"/>
</dbReference>
<accession>A0ABD3QFH6</accession>
<evidence type="ECO:0000313" key="3">
    <source>
        <dbReference type="Proteomes" id="UP001530400"/>
    </source>
</evidence>
<dbReference type="PANTHER" id="PTHR36050">
    <property type="entry name" value="O-FUCOSYLTRANSFERASE 30"/>
    <property type="match status" value="1"/>
</dbReference>
<protein>
    <recommendedName>
        <fullName evidence="4">O-fucosyltransferase family protein</fullName>
    </recommendedName>
</protein>
<keyword evidence="3" id="KW-1185">Reference proteome</keyword>
<keyword evidence="1" id="KW-0732">Signal</keyword>
<dbReference type="PANTHER" id="PTHR36050:SF1">
    <property type="entry name" value="O-FUCOSYLTRANSFERASE 30"/>
    <property type="match status" value="1"/>
</dbReference>
<dbReference type="AlphaFoldDB" id="A0ABD3QFH6"/>
<proteinExistence type="predicted"/>
<feature type="chain" id="PRO_5044811659" description="O-fucosyltransferase family protein" evidence="1">
    <location>
        <begin position="19"/>
        <end position="416"/>
    </location>
</feature>
<evidence type="ECO:0000313" key="2">
    <source>
        <dbReference type="EMBL" id="KAL3798496.1"/>
    </source>
</evidence>
<reference evidence="2 3" key="1">
    <citation type="submission" date="2024-10" db="EMBL/GenBank/DDBJ databases">
        <title>Updated reference genomes for cyclostephanoid diatoms.</title>
        <authorList>
            <person name="Roberts W.R."/>
            <person name="Alverson A.J."/>
        </authorList>
    </citation>
    <scope>NUCLEOTIDE SEQUENCE [LARGE SCALE GENOMIC DNA]</scope>
    <source>
        <strain evidence="2 3">AJA010-31</strain>
    </source>
</reference>
<evidence type="ECO:0000256" key="1">
    <source>
        <dbReference type="SAM" id="SignalP"/>
    </source>
</evidence>
<organism evidence="2 3">
    <name type="scientific">Cyclotella atomus</name>
    <dbReference type="NCBI Taxonomy" id="382360"/>
    <lineage>
        <taxon>Eukaryota</taxon>
        <taxon>Sar</taxon>
        <taxon>Stramenopiles</taxon>
        <taxon>Ochrophyta</taxon>
        <taxon>Bacillariophyta</taxon>
        <taxon>Coscinodiscophyceae</taxon>
        <taxon>Thalassiosirophycidae</taxon>
        <taxon>Stephanodiscales</taxon>
        <taxon>Stephanodiscaceae</taxon>
        <taxon>Cyclotella</taxon>
    </lineage>
</organism>
<evidence type="ECO:0008006" key="4">
    <source>
        <dbReference type="Google" id="ProtNLM"/>
    </source>
</evidence>
<gene>
    <name evidence="2" type="ORF">ACHAWO_011171</name>
</gene>